<name>A0ABT4XF26_9PSED</name>
<comment type="caution">
    <text evidence="2">The sequence shown here is derived from an EMBL/GenBank/DDBJ whole genome shotgun (WGS) entry which is preliminary data.</text>
</comment>
<dbReference type="InterPro" id="IPR044922">
    <property type="entry name" value="DUF2063_N_sf"/>
</dbReference>
<gene>
    <name evidence="2" type="ORF">PH586_10525</name>
</gene>
<sequence>MRLNDWQRELESYLLGSDPSAKPALRASLLGSLALSAEDGLAIYHNAYRARLLDALRGDYPAVHGWLGDVEFDALAGAYIDAHPSQHFSLRWLGAELASFIDTYLVPEQAIPLGELARLEWAFSLAFDAAAGEPLSMAQMASLPAEDWPALQVRLLPSVQWQVCRYNSLALWRACKAQSEFPGSQTLEQPLVCLIWRHGLVSHYRSLEPNEAAALHGMAVAGWSFAELCAQLHELGEGAPLQAATWLRQWLSDGLLQRHGG</sequence>
<proteinExistence type="predicted"/>
<evidence type="ECO:0000313" key="2">
    <source>
        <dbReference type="EMBL" id="MDA7086816.1"/>
    </source>
</evidence>
<evidence type="ECO:0000259" key="1">
    <source>
        <dbReference type="Pfam" id="PF09836"/>
    </source>
</evidence>
<organism evidence="2 3">
    <name type="scientific">Pseudomonas aestuarii</name>
    <dbReference type="NCBI Taxonomy" id="3018340"/>
    <lineage>
        <taxon>Bacteria</taxon>
        <taxon>Pseudomonadati</taxon>
        <taxon>Pseudomonadota</taxon>
        <taxon>Gammaproteobacteria</taxon>
        <taxon>Pseudomonadales</taxon>
        <taxon>Pseudomonadaceae</taxon>
        <taxon>Pseudomonas</taxon>
    </lineage>
</organism>
<dbReference type="RefSeq" id="WP_271347715.1">
    <property type="nucleotide sequence ID" value="NZ_JAQJZJ010000004.1"/>
</dbReference>
<dbReference type="Pfam" id="PF09836">
    <property type="entry name" value="DUF2063"/>
    <property type="match status" value="1"/>
</dbReference>
<feature type="domain" description="Putative DNA-binding" evidence="1">
    <location>
        <begin position="6"/>
        <end position="101"/>
    </location>
</feature>
<dbReference type="EMBL" id="JAQJZJ010000004">
    <property type="protein sequence ID" value="MDA7086816.1"/>
    <property type="molecule type" value="Genomic_DNA"/>
</dbReference>
<keyword evidence="2" id="KW-0238">DNA-binding</keyword>
<keyword evidence="3" id="KW-1185">Reference proteome</keyword>
<accession>A0ABT4XF26</accession>
<dbReference type="Gene3D" id="1.10.150.690">
    <property type="entry name" value="DUF2063"/>
    <property type="match status" value="1"/>
</dbReference>
<dbReference type="GO" id="GO:0003677">
    <property type="term" value="F:DNA binding"/>
    <property type="evidence" value="ECO:0007669"/>
    <property type="project" value="UniProtKB-KW"/>
</dbReference>
<protein>
    <submittedName>
        <fullName evidence="2">DNA-binding domain-containing protein</fullName>
    </submittedName>
</protein>
<evidence type="ECO:0000313" key="3">
    <source>
        <dbReference type="Proteomes" id="UP001212042"/>
    </source>
</evidence>
<reference evidence="2 3" key="1">
    <citation type="submission" date="2023-01" db="EMBL/GenBank/DDBJ databases">
        <title>Pseudomonas SA3-5T sp. nov., isolated from tidal flat sediment.</title>
        <authorList>
            <person name="Kim H.S."/>
            <person name="Kim J.-S."/>
            <person name="Suh M.K."/>
            <person name="Eom M.K."/>
            <person name="Lee J.-S."/>
        </authorList>
    </citation>
    <scope>NUCLEOTIDE SEQUENCE [LARGE SCALE GENOMIC DNA]</scope>
    <source>
        <strain evidence="2 3">SA3-5</strain>
    </source>
</reference>
<dbReference type="Proteomes" id="UP001212042">
    <property type="component" value="Unassembled WGS sequence"/>
</dbReference>
<dbReference type="InterPro" id="IPR018640">
    <property type="entry name" value="DUF2063"/>
</dbReference>